<dbReference type="NCBIfam" id="NF033911">
    <property type="entry name" value="botu_NTNH"/>
    <property type="match status" value="1"/>
</dbReference>
<accession>A0A059PY95</accession>
<protein>
    <submittedName>
        <fullName evidence="7">Nontoxic-nonhemagglutinin subunit</fullName>
    </submittedName>
</protein>
<evidence type="ECO:0000259" key="5">
    <source>
        <dbReference type="Pfam" id="PF08470"/>
    </source>
</evidence>
<evidence type="ECO:0000313" key="7">
    <source>
        <dbReference type="EMBL" id="AGR53839.1"/>
    </source>
</evidence>
<dbReference type="PRINTS" id="PR00760">
    <property type="entry name" value="BONTOXILYSIN"/>
</dbReference>
<dbReference type="GO" id="GO:0006508">
    <property type="term" value="P:proteolysis"/>
    <property type="evidence" value="ECO:0007669"/>
    <property type="project" value="InterPro"/>
</dbReference>
<feature type="domain" description="Clostridium neurotoxin receptor binding N-terminal" evidence="4">
    <location>
        <begin position="813"/>
        <end position="988"/>
    </location>
</feature>
<dbReference type="InterPro" id="IPR058583">
    <property type="entry name" value="NTNH"/>
</dbReference>
<evidence type="ECO:0000256" key="1">
    <source>
        <dbReference type="ARBA" id="ARBA00006017"/>
    </source>
</evidence>
<evidence type="ECO:0000259" key="4">
    <source>
        <dbReference type="Pfam" id="PF07953"/>
    </source>
</evidence>
<feature type="domain" description="Non-toxic nonhaemagglutinin helical" evidence="6">
    <location>
        <begin position="472"/>
        <end position="746"/>
    </location>
</feature>
<dbReference type="Gene3D" id="2.60.120.200">
    <property type="match status" value="1"/>
</dbReference>
<dbReference type="Gene3D" id="2.80.10.50">
    <property type="match status" value="1"/>
</dbReference>
<keyword evidence="2" id="KW-0843">Virulence</keyword>
<dbReference type="Pfam" id="PF22133">
    <property type="entry name" value="Toxin_BN_H"/>
    <property type="match status" value="1"/>
</dbReference>
<dbReference type="InterPro" id="IPR013320">
    <property type="entry name" value="ConA-like_dom_sf"/>
</dbReference>
<dbReference type="SUPFAM" id="SSF58091">
    <property type="entry name" value="Clostridium neurotoxins, 'coiled-coil' domain"/>
    <property type="match status" value="1"/>
</dbReference>
<dbReference type="Gene3D" id="1.20.1120.10">
    <property type="entry name" value="Clostridium botulinum neurotoxin b, 'coiled-coil' domain"/>
    <property type="match status" value="1"/>
</dbReference>
<dbReference type="Pfam" id="PF08470">
    <property type="entry name" value="NTNH_C"/>
    <property type="match status" value="1"/>
</dbReference>
<evidence type="ECO:0000256" key="2">
    <source>
        <dbReference type="ARBA" id="ARBA00023026"/>
    </source>
</evidence>
<dbReference type="InterPro" id="IPR000395">
    <property type="entry name" value="Bot/tetX_LC"/>
</dbReference>
<name>A0A059PY95_9CLOT</name>
<dbReference type="Pfam" id="PF07953">
    <property type="entry name" value="Toxin_R_bind_N"/>
    <property type="match status" value="1"/>
</dbReference>
<feature type="domain" description="Botulinum/Tetanus toxin catalytic chain" evidence="3">
    <location>
        <begin position="2"/>
        <end position="295"/>
    </location>
</feature>
<proteinExistence type="inferred from homology"/>
<dbReference type="AlphaFoldDB" id="A0A059PY95"/>
<evidence type="ECO:0000259" key="6">
    <source>
        <dbReference type="Pfam" id="PF22133"/>
    </source>
</evidence>
<dbReference type="InterPro" id="IPR036248">
    <property type="entry name" value="Clostridium_toxin_transloc"/>
</dbReference>
<sequence>MKINNNFNIDSPVDNKNVAVVRGRKTDSFFKAFQVAPNIWIAPERYYGESLNINEDQKSDGGIYDSNFLSTDDEKDEFLQATIKILQRINNNIVGEKLLSLIATAMPFPYEYGAEDFRQTNYLSSKDNKYYYPANLVIFGPGSNLIENSVVCYKKEYSENGMGTMCEVWFQPFLTYKYDQFYNDPALELIKCLIKSLYYLYGIKPSDDLSIPYRLRSEFNYLEYSELDIIDFLISGGNDYKFLNTNPYWLTSDYFINASKNFEKYKNYYETKVKNNNDISNSIKLYLEQKFKTNVQDIWELNLSYFSKEFQIMMPERYNNALNHYYKKEYYMIDYFKNYNISGFVNGQINTRLPLSKYNKDIISKPELIVNLINENNTILMKSNIYGDGLKDTRTNFYSNYKIPYSTNYEYQINHSYLNNVNIEEISNIPPIDDKDIYPYRKNADSFIPVYSIASTKEITTTTPLPINYLQAQMTNNNNIKLSLDFLEVISSKGSLVYSFLNNTIDYLDSIKYDKPINTAERYYEWLKSIFRNYSFDITETQEINTSCGTTKVVPWIGKALNILNTNNSFVEEFEKLGPISLINKKENITMPKIEIDEIPNSMLNLSFNDLSNNLFNIYAKNNSYFKKIYYNFLDQWWTQYYSQYFYLICMGKKSVLAQEKLIKEIIQKQLNYLIRNSNISSSDLALMNLTTTNTLRDISNKSQIAMNNIDDFFNNAAICVFQSNIYPKFISFMQQCINGINENTKYFIQKCTNVTEDEKLQLIMQNSLNSLNFDFLDIEKIKCLFNSYTRLLIKKQSSPYELSLYAFQGEDKNVIGDGSGKNTLVEYTNDIGLIYGINNNALYLNQSNQSVSFTNDYFENGLTNSFSIYFWLRNLGKDIIKSKLISSKLDNCGWEIYLEDNGLVFNIIDSNGSYKKIYISDMNNSWNYIAISVDRLKEQLLIFVNDVLVANEDIKDILNIYSSNTISLVSENNQICIEGLSILNTNITKEEVLNNYFADLNNSYIRNGNEERLEYNKKYNLFNYVFSKTPICKVNHNNKIYLSINNDDNLNVKPLSFMLLSVDSNKKYVQKCDEVIISILDDKERYLCKSNEDNRIEIVDNKSSANIFIINNDIFISNCLTLKFNNKFIYLSEKYMNYNWIECENKYTIPKKAYLWILKNI</sequence>
<dbReference type="SUPFAM" id="SSF55486">
    <property type="entry name" value="Metalloproteases ('zincins'), catalytic domain"/>
    <property type="match status" value="1"/>
</dbReference>
<evidence type="ECO:0000259" key="3">
    <source>
        <dbReference type="Pfam" id="PF01742"/>
    </source>
</evidence>
<dbReference type="Gene3D" id="3.90.1240.10">
    <property type="entry name" value="Metalloproteases ('zincins'), catalytic domain like"/>
    <property type="match status" value="1"/>
</dbReference>
<dbReference type="InterPro" id="IPR054379">
    <property type="entry name" value="NTNH_H"/>
</dbReference>
<dbReference type="Pfam" id="PF01742">
    <property type="entry name" value="Peptidase_M27"/>
    <property type="match status" value="1"/>
</dbReference>
<dbReference type="InterPro" id="IPR013677">
    <property type="entry name" value="NTNH_C"/>
</dbReference>
<dbReference type="EMBL" id="JX847735">
    <property type="protein sequence ID" value="AGR53839.1"/>
    <property type="molecule type" value="Genomic_DNA"/>
</dbReference>
<comment type="similarity">
    <text evidence="1">Belongs to the botulism non-toxic nonhemagglutinin family.</text>
</comment>
<reference evidence="7" key="1">
    <citation type="journal article" date="2014" name="PLoS ONE">
        <title>Arrangement of the Clostridium baratii F7 Toxin Gene Cluster with Identification of a sigma Factor That Recognizes the Botulinum Toxin Gene Cluster Promoters.</title>
        <authorList>
            <person name="Dover N."/>
            <person name="Barash J.R."/>
            <person name="Burke J.N."/>
            <person name="Hill K.K."/>
            <person name="Detter J.C."/>
            <person name="Arnon S.S."/>
        </authorList>
    </citation>
    <scope>NUCLEOTIDE SEQUENCE</scope>
    <source>
        <strain evidence="7">IBCA03-0045</strain>
    </source>
</reference>
<dbReference type="SUPFAM" id="SSF49899">
    <property type="entry name" value="Concanavalin A-like lectins/glucanases"/>
    <property type="match status" value="1"/>
</dbReference>
<dbReference type="GO" id="GO:0004222">
    <property type="term" value="F:metalloendopeptidase activity"/>
    <property type="evidence" value="ECO:0007669"/>
    <property type="project" value="InterPro"/>
</dbReference>
<feature type="domain" description="Non-toxic nonhaemagglutinin C-terminal" evidence="5">
    <location>
        <begin position="996"/>
        <end position="1160"/>
    </location>
</feature>
<gene>
    <name evidence="7" type="primary">ntnh</name>
</gene>
<dbReference type="InterPro" id="IPR012928">
    <property type="entry name" value="Toxin_rcpt-bd_N"/>
</dbReference>
<dbReference type="GO" id="GO:0005576">
    <property type="term" value="C:extracellular region"/>
    <property type="evidence" value="ECO:0007669"/>
    <property type="project" value="InterPro"/>
</dbReference>
<organism evidence="7">
    <name type="scientific">Clostridium baratii</name>
    <dbReference type="NCBI Taxonomy" id="1561"/>
    <lineage>
        <taxon>Bacteria</taxon>
        <taxon>Bacillati</taxon>
        <taxon>Bacillota</taxon>
        <taxon>Clostridia</taxon>
        <taxon>Eubacteriales</taxon>
        <taxon>Clostridiaceae</taxon>
        <taxon>Clostridium</taxon>
    </lineage>
</organism>
<dbReference type="GO" id="GO:0008270">
    <property type="term" value="F:zinc ion binding"/>
    <property type="evidence" value="ECO:0007669"/>
    <property type="project" value="InterPro"/>
</dbReference>